<dbReference type="RefSeq" id="WP_194235712.1">
    <property type="nucleotide sequence ID" value="NZ_KX912253.1"/>
</dbReference>
<proteinExistence type="predicted"/>
<evidence type="ECO:0000313" key="2">
    <source>
        <dbReference type="EMBL" id="AQZ19841.1"/>
    </source>
</evidence>
<dbReference type="SUPFAM" id="SSF81901">
    <property type="entry name" value="HCP-like"/>
    <property type="match status" value="1"/>
</dbReference>
<geneLocation type="plasmid" evidence="2">
    <name>pJF-587</name>
</geneLocation>
<dbReference type="AlphaFoldDB" id="A0A217EU52"/>
<evidence type="ECO:0000256" key="1">
    <source>
        <dbReference type="SAM" id="SignalP"/>
    </source>
</evidence>
<dbReference type="EMBL" id="KX912253">
    <property type="protein sequence ID" value="AQZ19841.1"/>
    <property type="molecule type" value="Genomic_DNA"/>
</dbReference>
<sequence>MNRKTALTLSLVVLLSTPQLATAGMSLFGSVTGRGEESFLMAKKKALADKDPWHAWLELSASDPGDISSDIREQYSELAASLVLSAARKNNPDALVLVFSRDDAPGFVGSRPELYEPLLMLAEMAAGNRKDKELLMTAGDILQKGQWTIKDSQRAAGYYSRAWLAGENSAPAKIYSIYQELQDPGSAYLWQLRCIGNCRIWQDESHSPVTQLLNPRQIQWIQKQARDKTVITVNGLAALKELQ</sequence>
<reference evidence="2" key="1">
    <citation type="journal article" date="2017" name="J. Antimicrob. Chemother.">
        <title>FRI-2 carbapenemase-producing Enterobacter cloacae complex in the UK.</title>
        <authorList>
            <person name="Meunier D."/>
            <person name="Findlay J."/>
            <person name="Doumith M."/>
            <person name="Godoy D."/>
            <person name="Perry C."/>
            <person name="Pike R."/>
            <person name="Gronthoud F."/>
            <person name="Shryane T."/>
            <person name="Poirel L."/>
            <person name="Welfare W."/>
            <person name="Woodford N."/>
            <person name="Hopkins K.L."/>
        </authorList>
    </citation>
    <scope>NUCLEOTIDE SEQUENCE</scope>
    <source>
        <strain evidence="2">H162620587</strain>
        <plasmid evidence="2">pJF-587</plasmid>
    </source>
</reference>
<feature type="chain" id="PRO_5012352210" evidence="1">
    <location>
        <begin position="22"/>
        <end position="243"/>
    </location>
</feature>
<keyword evidence="2" id="KW-0614">Plasmid</keyword>
<accession>A0A217EU52</accession>
<feature type="signal peptide" evidence="1">
    <location>
        <begin position="1"/>
        <end position="21"/>
    </location>
</feature>
<protein>
    <submittedName>
        <fullName evidence="2">Uncharacterized protein</fullName>
    </submittedName>
</protein>
<name>A0A217EU52_ENTAS</name>
<keyword evidence="1" id="KW-0732">Signal</keyword>
<organism evidence="2">
    <name type="scientific">Enterobacter asburiae</name>
    <dbReference type="NCBI Taxonomy" id="61645"/>
    <lineage>
        <taxon>Bacteria</taxon>
        <taxon>Pseudomonadati</taxon>
        <taxon>Pseudomonadota</taxon>
        <taxon>Gammaproteobacteria</taxon>
        <taxon>Enterobacterales</taxon>
        <taxon>Enterobacteriaceae</taxon>
        <taxon>Enterobacter</taxon>
        <taxon>Enterobacter cloacae complex</taxon>
    </lineage>
</organism>